<proteinExistence type="predicted"/>
<feature type="compositionally biased region" description="Basic and acidic residues" evidence="1">
    <location>
        <begin position="13"/>
        <end position="26"/>
    </location>
</feature>
<evidence type="ECO:0000256" key="1">
    <source>
        <dbReference type="SAM" id="MobiDB-lite"/>
    </source>
</evidence>
<dbReference type="EMBL" id="JAWDGP010007985">
    <property type="protein sequence ID" value="KAK3698085.1"/>
    <property type="molecule type" value="Genomic_DNA"/>
</dbReference>
<feature type="region of interest" description="Disordered" evidence="1">
    <location>
        <begin position="1"/>
        <end position="26"/>
    </location>
</feature>
<dbReference type="AlphaFoldDB" id="A0AAE0XN02"/>
<evidence type="ECO:0000313" key="2">
    <source>
        <dbReference type="EMBL" id="KAK3698085.1"/>
    </source>
</evidence>
<evidence type="ECO:0000313" key="3">
    <source>
        <dbReference type="Proteomes" id="UP001283361"/>
    </source>
</evidence>
<gene>
    <name evidence="2" type="ORF">RRG08_000984</name>
</gene>
<accession>A0AAE0XN02</accession>
<feature type="non-terminal residue" evidence="2">
    <location>
        <position position="1"/>
    </location>
</feature>
<name>A0AAE0XN02_9GAST</name>
<reference evidence="2" key="1">
    <citation type="journal article" date="2023" name="G3 (Bethesda)">
        <title>A reference genome for the long-term kleptoplast-retaining sea slug Elysia crispata morphotype clarki.</title>
        <authorList>
            <person name="Eastman K.E."/>
            <person name="Pendleton A.L."/>
            <person name="Shaikh M.A."/>
            <person name="Suttiyut T."/>
            <person name="Ogas R."/>
            <person name="Tomko P."/>
            <person name="Gavelis G."/>
            <person name="Widhalm J.R."/>
            <person name="Wisecaver J.H."/>
        </authorList>
    </citation>
    <scope>NUCLEOTIDE SEQUENCE</scope>
    <source>
        <strain evidence="2">ECLA1</strain>
    </source>
</reference>
<comment type="caution">
    <text evidence="2">The sequence shown here is derived from an EMBL/GenBank/DDBJ whole genome shotgun (WGS) entry which is preliminary data.</text>
</comment>
<keyword evidence="3" id="KW-1185">Reference proteome</keyword>
<organism evidence="2 3">
    <name type="scientific">Elysia crispata</name>
    <name type="common">lettuce slug</name>
    <dbReference type="NCBI Taxonomy" id="231223"/>
    <lineage>
        <taxon>Eukaryota</taxon>
        <taxon>Metazoa</taxon>
        <taxon>Spiralia</taxon>
        <taxon>Lophotrochozoa</taxon>
        <taxon>Mollusca</taxon>
        <taxon>Gastropoda</taxon>
        <taxon>Heterobranchia</taxon>
        <taxon>Euthyneura</taxon>
        <taxon>Panpulmonata</taxon>
        <taxon>Sacoglossa</taxon>
        <taxon>Placobranchoidea</taxon>
        <taxon>Plakobranchidae</taxon>
        <taxon>Elysia</taxon>
    </lineage>
</organism>
<sequence>RKREPSVPAESEGEGHSADRIRDDAREVEEISGGAFRYDLFIPCPPRGGQEERWAVIPELDLGHVTVDLTLGLVTSDRGVSGHGVVLGSRIWPG</sequence>
<protein>
    <submittedName>
        <fullName evidence="2">Uncharacterized protein</fullName>
    </submittedName>
</protein>
<dbReference type="Proteomes" id="UP001283361">
    <property type="component" value="Unassembled WGS sequence"/>
</dbReference>